<reference evidence="3 4" key="1">
    <citation type="journal article" date="2023" name="Plants (Basel)">
        <title>Bridging the Gap: Combining Genomics and Transcriptomics Approaches to Understand Stylosanthes scabra, an Orphan Legume from the Brazilian Caatinga.</title>
        <authorList>
            <person name="Ferreira-Neto J.R.C."/>
            <person name="da Silva M.D."/>
            <person name="Binneck E."/>
            <person name="de Melo N.F."/>
            <person name="da Silva R.H."/>
            <person name="de Melo A.L.T.M."/>
            <person name="Pandolfi V."/>
            <person name="Bustamante F.O."/>
            <person name="Brasileiro-Vidal A.C."/>
            <person name="Benko-Iseppon A.M."/>
        </authorList>
    </citation>
    <scope>NUCLEOTIDE SEQUENCE [LARGE SCALE GENOMIC DNA]</scope>
    <source>
        <tissue evidence="3">Leaves</tissue>
    </source>
</reference>
<dbReference type="EMBL" id="JASCZI010120830">
    <property type="protein sequence ID" value="MED6154896.1"/>
    <property type="molecule type" value="Genomic_DNA"/>
</dbReference>
<evidence type="ECO:0000313" key="3">
    <source>
        <dbReference type="EMBL" id="MED6154896.1"/>
    </source>
</evidence>
<keyword evidence="2" id="KW-0472">Membrane</keyword>
<evidence type="ECO:0000256" key="1">
    <source>
        <dbReference type="SAM" id="MobiDB-lite"/>
    </source>
</evidence>
<feature type="region of interest" description="Disordered" evidence="1">
    <location>
        <begin position="43"/>
        <end position="67"/>
    </location>
</feature>
<proteinExistence type="predicted"/>
<keyword evidence="2" id="KW-1133">Transmembrane helix</keyword>
<dbReference type="InterPro" id="IPR039316">
    <property type="entry name" value="CLE25/26"/>
</dbReference>
<dbReference type="PANTHER" id="PTHR34277">
    <property type="entry name" value="CLAVATA3/ESR (CLE)-RELATED PROTEIN 26"/>
    <property type="match status" value="1"/>
</dbReference>
<evidence type="ECO:0000256" key="2">
    <source>
        <dbReference type="SAM" id="Phobius"/>
    </source>
</evidence>
<comment type="caution">
    <text evidence="3">The sequence shown here is derived from an EMBL/GenBank/DDBJ whole genome shotgun (WGS) entry which is preliminary data.</text>
</comment>
<protein>
    <submittedName>
        <fullName evidence="3">Uncharacterized protein</fullName>
    </submittedName>
</protein>
<evidence type="ECO:0000313" key="4">
    <source>
        <dbReference type="Proteomes" id="UP001341840"/>
    </source>
</evidence>
<gene>
    <name evidence="3" type="ORF">PIB30_000398</name>
</gene>
<keyword evidence="2" id="KW-0812">Transmembrane</keyword>
<feature type="transmembrane region" description="Helical" evidence="2">
    <location>
        <begin position="22"/>
        <end position="41"/>
    </location>
</feature>
<dbReference type="PANTHER" id="PTHR34277:SF2">
    <property type="entry name" value="CLAVATA3_ESR (CLE)-RELATED PROTEIN 26"/>
    <property type="match status" value="1"/>
</dbReference>
<keyword evidence="4" id="KW-1185">Reference proteome</keyword>
<organism evidence="3 4">
    <name type="scientific">Stylosanthes scabra</name>
    <dbReference type="NCBI Taxonomy" id="79078"/>
    <lineage>
        <taxon>Eukaryota</taxon>
        <taxon>Viridiplantae</taxon>
        <taxon>Streptophyta</taxon>
        <taxon>Embryophyta</taxon>
        <taxon>Tracheophyta</taxon>
        <taxon>Spermatophyta</taxon>
        <taxon>Magnoliopsida</taxon>
        <taxon>eudicotyledons</taxon>
        <taxon>Gunneridae</taxon>
        <taxon>Pentapetalae</taxon>
        <taxon>rosids</taxon>
        <taxon>fabids</taxon>
        <taxon>Fabales</taxon>
        <taxon>Fabaceae</taxon>
        <taxon>Papilionoideae</taxon>
        <taxon>50 kb inversion clade</taxon>
        <taxon>dalbergioids sensu lato</taxon>
        <taxon>Dalbergieae</taxon>
        <taxon>Pterocarpus clade</taxon>
        <taxon>Stylosanthes</taxon>
    </lineage>
</organism>
<feature type="region of interest" description="Disordered" evidence="1">
    <location>
        <begin position="85"/>
        <end position="117"/>
    </location>
</feature>
<accession>A0ABU6U1D6</accession>
<name>A0ABU6U1D6_9FABA</name>
<feature type="compositionally biased region" description="Polar residues" evidence="1">
    <location>
        <begin position="43"/>
        <end position="55"/>
    </location>
</feature>
<dbReference type="Proteomes" id="UP001341840">
    <property type="component" value="Unassembled WGS sequence"/>
</dbReference>
<sequence>MTKNLHVVGTSSSSYYCFLPRLLLVVGLVCLVVLGSSIATISRKTSSHNNQWWSSHQEEEEKGGGLLDHSQVVFTTAGRDNKELKDFNYMSKRRVPNGPDPIHNRRAGNSGRPPGQA</sequence>